<evidence type="ECO:0008006" key="5">
    <source>
        <dbReference type="Google" id="ProtNLM"/>
    </source>
</evidence>
<feature type="compositionally biased region" description="Polar residues" evidence="2">
    <location>
        <begin position="101"/>
        <end position="119"/>
    </location>
</feature>
<dbReference type="PANTHER" id="PTHR12232">
    <property type="entry name" value="SH3 DOMAIN-BINDING GLUTAMIC ACID-RICH-LIKE PROTEIN"/>
    <property type="match status" value="1"/>
</dbReference>
<keyword evidence="4" id="KW-1185">Reference proteome</keyword>
<dbReference type="Gene3D" id="3.40.30.10">
    <property type="entry name" value="Glutaredoxin"/>
    <property type="match status" value="1"/>
</dbReference>
<dbReference type="InterPro" id="IPR051033">
    <property type="entry name" value="SH3BGR"/>
</dbReference>
<dbReference type="InterPro" id="IPR006993">
    <property type="entry name" value="Glut_rich_SH3-bd"/>
</dbReference>
<protein>
    <recommendedName>
        <fullName evidence="5">SH3 domain-binding glutamic acid-rich-like protein</fullName>
    </recommendedName>
</protein>
<proteinExistence type="inferred from homology"/>
<comment type="similarity">
    <text evidence="1">Belongs to the SH3BGR family.</text>
</comment>
<evidence type="ECO:0000256" key="2">
    <source>
        <dbReference type="SAM" id="MobiDB-lite"/>
    </source>
</evidence>
<dbReference type="SUPFAM" id="SSF52833">
    <property type="entry name" value="Thioredoxin-like"/>
    <property type="match status" value="1"/>
</dbReference>
<feature type="region of interest" description="Disordered" evidence="2">
    <location>
        <begin position="101"/>
        <end position="181"/>
    </location>
</feature>
<name>A0AAV6VV09_9ARAC</name>
<dbReference type="AlphaFoldDB" id="A0AAV6VV09"/>
<evidence type="ECO:0000313" key="3">
    <source>
        <dbReference type="EMBL" id="KAG8200098.1"/>
    </source>
</evidence>
<sequence length="181" mass="20505">MVIKVYISGICGSHEVRKQQQRVLFILQSLPIDLQIVDITEPGREEDLTFMQEVAKEHNKKTQLPPQIFNGEDYCGDYSDFEVANDDDRIMGFLKLESEAPVTQNHQTNGVSETVAENNSENHVDEIDNTEKDNVEEAKDLGDVEERNQKDDEESNAEETAEVEENVKAASEEASEKEESE</sequence>
<dbReference type="Pfam" id="PF04908">
    <property type="entry name" value="SH3BGR"/>
    <property type="match status" value="1"/>
</dbReference>
<feature type="compositionally biased region" description="Basic and acidic residues" evidence="2">
    <location>
        <begin position="120"/>
        <end position="150"/>
    </location>
</feature>
<comment type="caution">
    <text evidence="3">The sequence shown here is derived from an EMBL/GenBank/DDBJ whole genome shotgun (WGS) entry which is preliminary data.</text>
</comment>
<gene>
    <name evidence="3" type="ORF">JTE90_001954</name>
</gene>
<evidence type="ECO:0000313" key="4">
    <source>
        <dbReference type="Proteomes" id="UP000827092"/>
    </source>
</evidence>
<dbReference type="InterPro" id="IPR036249">
    <property type="entry name" value="Thioredoxin-like_sf"/>
</dbReference>
<dbReference type="PANTHER" id="PTHR12232:SF15">
    <property type="entry name" value="SH3 DOMAIN-BINDING GLUTAMIC ACID-RICH PROTEIN HOMOLOG"/>
    <property type="match status" value="1"/>
</dbReference>
<feature type="compositionally biased region" description="Acidic residues" evidence="2">
    <location>
        <begin position="151"/>
        <end position="164"/>
    </location>
</feature>
<reference evidence="3 4" key="1">
    <citation type="journal article" date="2022" name="Nat. Ecol. Evol.">
        <title>A masculinizing supergene underlies an exaggerated male reproductive morph in a spider.</title>
        <authorList>
            <person name="Hendrickx F."/>
            <person name="De Corte Z."/>
            <person name="Sonet G."/>
            <person name="Van Belleghem S.M."/>
            <person name="Kostlbacher S."/>
            <person name="Vangestel C."/>
        </authorList>
    </citation>
    <scope>NUCLEOTIDE SEQUENCE [LARGE SCALE GENOMIC DNA]</scope>
    <source>
        <strain evidence="3">W744_W776</strain>
    </source>
</reference>
<evidence type="ECO:0000256" key="1">
    <source>
        <dbReference type="ARBA" id="ARBA00007764"/>
    </source>
</evidence>
<dbReference type="Proteomes" id="UP000827092">
    <property type="component" value="Unassembled WGS sequence"/>
</dbReference>
<dbReference type="GO" id="GO:0005737">
    <property type="term" value="C:cytoplasm"/>
    <property type="evidence" value="ECO:0007669"/>
    <property type="project" value="TreeGrafter"/>
</dbReference>
<accession>A0AAV6VV09</accession>
<dbReference type="EMBL" id="JAFNEN010000020">
    <property type="protein sequence ID" value="KAG8200098.1"/>
    <property type="molecule type" value="Genomic_DNA"/>
</dbReference>
<organism evidence="3 4">
    <name type="scientific">Oedothorax gibbosus</name>
    <dbReference type="NCBI Taxonomy" id="931172"/>
    <lineage>
        <taxon>Eukaryota</taxon>
        <taxon>Metazoa</taxon>
        <taxon>Ecdysozoa</taxon>
        <taxon>Arthropoda</taxon>
        <taxon>Chelicerata</taxon>
        <taxon>Arachnida</taxon>
        <taxon>Araneae</taxon>
        <taxon>Araneomorphae</taxon>
        <taxon>Entelegynae</taxon>
        <taxon>Araneoidea</taxon>
        <taxon>Linyphiidae</taxon>
        <taxon>Erigoninae</taxon>
        <taxon>Oedothorax</taxon>
    </lineage>
</organism>